<feature type="signal peptide" evidence="1">
    <location>
        <begin position="1"/>
        <end position="25"/>
    </location>
</feature>
<dbReference type="AlphaFoldDB" id="A0A9W6N589"/>
<evidence type="ECO:0000313" key="4">
    <source>
        <dbReference type="Proteomes" id="UP001143309"/>
    </source>
</evidence>
<comment type="caution">
    <text evidence="3">The sequence shown here is derived from an EMBL/GenBank/DDBJ whole genome shotgun (WGS) entry which is preliminary data.</text>
</comment>
<accession>A0A9W6N589</accession>
<sequence>MLRSLRTAAAAASIVGAVMAVPAAAKPPSFSNNRADEDWGVLREPANRTGAAWEAFKFAPLDAAGDSFLTIGADLRLRFESYAANFDAAKPDETYGWSRVMPYADLHLGPNLRFFGQMLGAWADRSALTEGPVDQTGVELLQGFAEASAPVGSGELSVRGGRQMVAYGSERLIGLRFGPNVPLSFDGARARLEFGGWTADAFAYRPVANAPGDFDDRTDRGREIYGLYATRALPEIGPRSGLDLYWIGYGREDARFDSGVADERRHTFGARFFGSFADWSWNHEAMLQLGSFGGERILAWSAATETRHTFSELPLRPFVEIKAAVISGDGGPGGRLGTFNALFPKGKYFGEIGLIGPANLMNIHPVIGVSLGSGWSLTGAAVFYWRQSLDDGVYGNPGNLIRPSAGSRARYVGTQGEVVLGWEATPNVTLETSYALFEPGRFLSETGPGKTVHFVGGEIQLRY</sequence>
<protein>
    <submittedName>
        <fullName evidence="3">Alginate export family protein</fullName>
    </submittedName>
</protein>
<name>A0A9W6N589_9HYPH</name>
<evidence type="ECO:0000259" key="2">
    <source>
        <dbReference type="Pfam" id="PF13372"/>
    </source>
</evidence>
<evidence type="ECO:0000256" key="1">
    <source>
        <dbReference type="SAM" id="SignalP"/>
    </source>
</evidence>
<feature type="chain" id="PRO_5040764060" evidence="1">
    <location>
        <begin position="26"/>
        <end position="463"/>
    </location>
</feature>
<dbReference type="Proteomes" id="UP001143309">
    <property type="component" value="Unassembled WGS sequence"/>
</dbReference>
<keyword evidence="1" id="KW-0732">Signal</keyword>
<dbReference type="InterPro" id="IPR025388">
    <property type="entry name" value="Alginate_export_dom"/>
</dbReference>
<dbReference type="EMBL" id="BSFL01000001">
    <property type="protein sequence ID" value="GLK78954.1"/>
    <property type="molecule type" value="Genomic_DNA"/>
</dbReference>
<dbReference type="Gene3D" id="2.40.160.100">
    <property type="match status" value="1"/>
</dbReference>
<reference evidence="3" key="1">
    <citation type="journal article" date="2014" name="Int. J. Syst. Evol. Microbiol.">
        <title>Complete genome sequence of Corynebacterium casei LMG S-19264T (=DSM 44701T), isolated from a smear-ripened cheese.</title>
        <authorList>
            <consortium name="US DOE Joint Genome Institute (JGI-PGF)"/>
            <person name="Walter F."/>
            <person name="Albersmeier A."/>
            <person name="Kalinowski J."/>
            <person name="Ruckert C."/>
        </authorList>
    </citation>
    <scope>NUCLEOTIDE SEQUENCE</scope>
    <source>
        <strain evidence="3">VKM B-2748</strain>
    </source>
</reference>
<dbReference type="Pfam" id="PF13372">
    <property type="entry name" value="Alginate_exp"/>
    <property type="match status" value="1"/>
</dbReference>
<proteinExistence type="predicted"/>
<organism evidence="3 4">
    <name type="scientific">Methylopila turkensis</name>
    <dbReference type="NCBI Taxonomy" id="1437816"/>
    <lineage>
        <taxon>Bacteria</taxon>
        <taxon>Pseudomonadati</taxon>
        <taxon>Pseudomonadota</taxon>
        <taxon>Alphaproteobacteria</taxon>
        <taxon>Hyphomicrobiales</taxon>
        <taxon>Methylopilaceae</taxon>
        <taxon>Methylopila</taxon>
    </lineage>
</organism>
<keyword evidence="4" id="KW-1185">Reference proteome</keyword>
<dbReference type="InterPro" id="IPR053728">
    <property type="entry name" value="Alginate_Permeability_Chnl"/>
</dbReference>
<evidence type="ECO:0000313" key="3">
    <source>
        <dbReference type="EMBL" id="GLK78954.1"/>
    </source>
</evidence>
<reference evidence="3" key="2">
    <citation type="submission" date="2023-01" db="EMBL/GenBank/DDBJ databases">
        <authorList>
            <person name="Sun Q."/>
            <person name="Evtushenko L."/>
        </authorList>
    </citation>
    <scope>NUCLEOTIDE SEQUENCE</scope>
    <source>
        <strain evidence="3">VKM B-2748</strain>
    </source>
</reference>
<dbReference type="RefSeq" id="WP_271199449.1">
    <property type="nucleotide sequence ID" value="NZ_BSFL01000001.1"/>
</dbReference>
<gene>
    <name evidence="3" type="ORF">GCM10008174_06950</name>
</gene>
<feature type="domain" description="Alginate export" evidence="2">
    <location>
        <begin position="69"/>
        <end position="448"/>
    </location>
</feature>